<dbReference type="Pfam" id="PF02559">
    <property type="entry name" value="CarD_TRCF_RID"/>
    <property type="match status" value="1"/>
</dbReference>
<dbReference type="InterPro" id="IPR005118">
    <property type="entry name" value="TRCF_C"/>
</dbReference>
<evidence type="ECO:0000259" key="15">
    <source>
        <dbReference type="PROSITE" id="PS51194"/>
    </source>
</evidence>
<dbReference type="EC" id="3.6.4.-" evidence="13"/>
<dbReference type="Gene3D" id="3.40.50.300">
    <property type="entry name" value="P-loop containing nucleotide triphosphate hydrolases"/>
    <property type="match status" value="2"/>
</dbReference>
<dbReference type="SUPFAM" id="SSF143517">
    <property type="entry name" value="TRCF domain-like"/>
    <property type="match status" value="1"/>
</dbReference>
<evidence type="ECO:0000256" key="1">
    <source>
        <dbReference type="ARBA" id="ARBA00004496"/>
    </source>
</evidence>
<organism evidence="16 17">
    <name type="scientific">Marinilactibacillus psychrotolerans</name>
    <dbReference type="NCBI Taxonomy" id="191770"/>
    <lineage>
        <taxon>Bacteria</taxon>
        <taxon>Bacillati</taxon>
        <taxon>Bacillota</taxon>
        <taxon>Bacilli</taxon>
        <taxon>Lactobacillales</taxon>
        <taxon>Carnobacteriaceae</taxon>
        <taxon>Marinilactibacillus</taxon>
    </lineage>
</organism>
<dbReference type="InterPro" id="IPR014001">
    <property type="entry name" value="Helicase_ATP-bd"/>
</dbReference>
<evidence type="ECO:0000256" key="5">
    <source>
        <dbReference type="ARBA" id="ARBA00022801"/>
    </source>
</evidence>
<dbReference type="Gene3D" id="3.90.1150.50">
    <property type="entry name" value="Transcription-repair-coupling factor, D7 domain"/>
    <property type="match status" value="1"/>
</dbReference>
<dbReference type="InterPro" id="IPR011545">
    <property type="entry name" value="DEAD/DEAH_box_helicase_dom"/>
</dbReference>
<dbReference type="PANTHER" id="PTHR47964">
    <property type="entry name" value="ATP-DEPENDENT DNA HELICASE HOMOLOG RECG, CHLOROPLASTIC"/>
    <property type="match status" value="1"/>
</dbReference>
<comment type="similarity">
    <text evidence="11 13">In the C-terminal section; belongs to the helicase family. RecG subfamily.</text>
</comment>
<reference evidence="16 17" key="1">
    <citation type="submission" date="2019-05" db="EMBL/GenBank/DDBJ databases">
        <title>The metagenome of a microbial culture collection derived from dairy environment covers the genomic content of the human microbiome.</title>
        <authorList>
            <person name="Roder T."/>
            <person name="Wuthrich D."/>
            <person name="Sattari Z."/>
            <person name="Von Ah U."/>
            <person name="Bar C."/>
            <person name="Ronchi F."/>
            <person name="Macpherson A.J."/>
            <person name="Ganal-Vonarburg S.C."/>
            <person name="Bruggmann R."/>
            <person name="Vergeres G."/>
        </authorList>
    </citation>
    <scope>NUCLEOTIDE SEQUENCE [LARGE SCALE GENOMIC DNA]</scope>
    <source>
        <strain evidence="16 17">FAM 24235</strain>
    </source>
</reference>
<dbReference type="AlphaFoldDB" id="A0A5R9C591"/>
<keyword evidence="9 13" id="KW-0234">DNA repair</keyword>
<evidence type="ECO:0000256" key="8">
    <source>
        <dbReference type="ARBA" id="ARBA00023125"/>
    </source>
</evidence>
<dbReference type="GO" id="GO:0000716">
    <property type="term" value="P:transcription-coupled nucleotide-excision repair, DNA damage recognition"/>
    <property type="evidence" value="ECO:0007669"/>
    <property type="project" value="UniProtKB-UniRule"/>
</dbReference>
<dbReference type="Gene3D" id="3.40.50.11180">
    <property type="match status" value="1"/>
</dbReference>
<dbReference type="SUPFAM" id="SSF52540">
    <property type="entry name" value="P-loop containing nucleoside triphosphate hydrolases"/>
    <property type="match status" value="4"/>
</dbReference>
<dbReference type="SMART" id="SM00982">
    <property type="entry name" value="TRCF"/>
    <property type="match status" value="1"/>
</dbReference>
<keyword evidence="3 13" id="KW-0547">Nucleotide-binding</keyword>
<dbReference type="InterPro" id="IPR041471">
    <property type="entry name" value="UvrB_inter"/>
</dbReference>
<evidence type="ECO:0000256" key="9">
    <source>
        <dbReference type="ARBA" id="ARBA00023204"/>
    </source>
</evidence>
<dbReference type="PROSITE" id="PS51194">
    <property type="entry name" value="HELICASE_CTER"/>
    <property type="match status" value="1"/>
</dbReference>
<dbReference type="FunFam" id="3.40.50.300:FF:000546">
    <property type="entry name" value="Transcription-repair-coupling factor"/>
    <property type="match status" value="1"/>
</dbReference>
<dbReference type="InterPro" id="IPR037235">
    <property type="entry name" value="TRCF-like_C_D7"/>
</dbReference>
<dbReference type="GO" id="GO:0003684">
    <property type="term" value="F:damaged DNA binding"/>
    <property type="evidence" value="ECO:0007669"/>
    <property type="project" value="InterPro"/>
</dbReference>
<name>A0A5R9C591_9LACT</name>
<evidence type="ECO:0000256" key="7">
    <source>
        <dbReference type="ARBA" id="ARBA00022840"/>
    </source>
</evidence>
<dbReference type="Proteomes" id="UP000307201">
    <property type="component" value="Unassembled WGS sequence"/>
</dbReference>
<keyword evidence="6" id="KW-0347">Helicase</keyword>
<proteinExistence type="inferred from homology"/>
<dbReference type="GO" id="GO:0005737">
    <property type="term" value="C:cytoplasm"/>
    <property type="evidence" value="ECO:0007669"/>
    <property type="project" value="UniProtKB-SubCell"/>
</dbReference>
<dbReference type="Pfam" id="PF00271">
    <property type="entry name" value="Helicase_C"/>
    <property type="match status" value="1"/>
</dbReference>
<dbReference type="Gene3D" id="2.40.10.170">
    <property type="match status" value="1"/>
</dbReference>
<evidence type="ECO:0000313" key="17">
    <source>
        <dbReference type="Proteomes" id="UP000307201"/>
    </source>
</evidence>
<gene>
    <name evidence="13 16" type="primary">mfd</name>
    <name evidence="16" type="ORF">FEZ48_04740</name>
</gene>
<comment type="caution">
    <text evidence="16">The sequence shown here is derived from an EMBL/GenBank/DDBJ whole genome shotgun (WGS) entry which is preliminary data.</text>
</comment>
<dbReference type="InterPro" id="IPR004576">
    <property type="entry name" value="Mfd"/>
</dbReference>
<keyword evidence="8 13" id="KW-0238">DNA-binding</keyword>
<dbReference type="InterPro" id="IPR027417">
    <property type="entry name" value="P-loop_NTPase"/>
</dbReference>
<dbReference type="Pfam" id="PF00270">
    <property type="entry name" value="DEAD"/>
    <property type="match status" value="1"/>
</dbReference>
<evidence type="ECO:0000259" key="14">
    <source>
        <dbReference type="PROSITE" id="PS51192"/>
    </source>
</evidence>
<dbReference type="SMART" id="SM00487">
    <property type="entry name" value="DEXDc"/>
    <property type="match status" value="1"/>
</dbReference>
<feature type="domain" description="Helicase ATP-binding" evidence="14">
    <location>
        <begin position="649"/>
        <end position="810"/>
    </location>
</feature>
<dbReference type="EMBL" id="VBTE01000010">
    <property type="protein sequence ID" value="TLQ08162.1"/>
    <property type="molecule type" value="Genomic_DNA"/>
</dbReference>
<comment type="function">
    <text evidence="13">Couples transcription and DNA repair by recognizing RNA polymerase (RNAP) stalled at DNA lesions. Mediates ATP-dependent release of RNAP and its truncated transcript from the DNA, and recruitment of nucleotide excision repair machinery to the damaged site.</text>
</comment>
<dbReference type="PANTHER" id="PTHR47964:SF1">
    <property type="entry name" value="ATP-DEPENDENT DNA HELICASE HOMOLOG RECG, CHLOROPLASTIC"/>
    <property type="match status" value="1"/>
</dbReference>
<keyword evidence="5 13" id="KW-0378">Hydrolase</keyword>
<dbReference type="InterPro" id="IPR003711">
    <property type="entry name" value="CarD-like/TRCF_RID"/>
</dbReference>
<evidence type="ECO:0000256" key="6">
    <source>
        <dbReference type="ARBA" id="ARBA00022806"/>
    </source>
</evidence>
<dbReference type="InterPro" id="IPR001650">
    <property type="entry name" value="Helicase_C-like"/>
</dbReference>
<dbReference type="InterPro" id="IPR047112">
    <property type="entry name" value="RecG/Mfd"/>
</dbReference>
<evidence type="ECO:0000256" key="3">
    <source>
        <dbReference type="ARBA" id="ARBA00022741"/>
    </source>
</evidence>
<dbReference type="SMART" id="SM01058">
    <property type="entry name" value="CarD_TRCF"/>
    <property type="match status" value="1"/>
</dbReference>
<comment type="similarity">
    <text evidence="10 13">In the N-terminal section; belongs to the UvrB family.</text>
</comment>
<dbReference type="GO" id="GO:0005524">
    <property type="term" value="F:ATP binding"/>
    <property type="evidence" value="ECO:0007669"/>
    <property type="project" value="UniProtKB-UniRule"/>
</dbReference>
<dbReference type="NCBIfam" id="TIGR00580">
    <property type="entry name" value="mfd"/>
    <property type="match status" value="1"/>
</dbReference>
<dbReference type="HAMAP" id="MF_00969">
    <property type="entry name" value="TRCF"/>
    <property type="match status" value="1"/>
</dbReference>
<dbReference type="Pfam" id="PF03461">
    <property type="entry name" value="TRCF"/>
    <property type="match status" value="1"/>
</dbReference>
<evidence type="ECO:0000256" key="2">
    <source>
        <dbReference type="ARBA" id="ARBA00022490"/>
    </source>
</evidence>
<keyword evidence="4 13" id="KW-0227">DNA damage</keyword>
<evidence type="ECO:0000256" key="12">
    <source>
        <dbReference type="ARBA" id="ARBA00070128"/>
    </source>
</evidence>
<dbReference type="STRING" id="191770.SAMN04488013_102158"/>
<protein>
    <recommendedName>
        <fullName evidence="12 13">Transcription-repair-coupling factor</fullName>
        <shortName evidence="13">TRCF</shortName>
        <ecNumber evidence="13">3.6.4.-</ecNumber>
    </recommendedName>
</protein>
<dbReference type="OrthoDB" id="9804325at2"/>
<evidence type="ECO:0000313" key="16">
    <source>
        <dbReference type="EMBL" id="TLQ08162.1"/>
    </source>
</evidence>
<keyword evidence="2 13" id="KW-0963">Cytoplasm</keyword>
<evidence type="ECO:0000256" key="10">
    <source>
        <dbReference type="ARBA" id="ARBA00061104"/>
    </source>
</evidence>
<dbReference type="Pfam" id="PF17757">
    <property type="entry name" value="UvrB_inter"/>
    <property type="match status" value="1"/>
</dbReference>
<dbReference type="SUPFAM" id="SSF141259">
    <property type="entry name" value="CarD-like"/>
    <property type="match status" value="1"/>
</dbReference>
<dbReference type="InterPro" id="IPR036101">
    <property type="entry name" value="CarD-like/TRCF_RID_sf"/>
</dbReference>
<evidence type="ECO:0000256" key="13">
    <source>
        <dbReference type="HAMAP-Rule" id="MF_00969"/>
    </source>
</evidence>
<dbReference type="GO" id="GO:0003678">
    <property type="term" value="F:DNA helicase activity"/>
    <property type="evidence" value="ECO:0007669"/>
    <property type="project" value="TreeGrafter"/>
</dbReference>
<sequence length="1193" mass="136069">MNYCTNLKRRRKLLSTITSFLSEKSSVQEILSTIGQQKTQLITGIAGSARALFLSSLLKEKQKQIVVITQNLYHANQLMADFTGLIPDDQLFVFSVDDMIHAEMAIASPEARAERVQALDYLLSGNPGIIIVPLSGVRKLLPPKKVFQASHINIELGAEIEFDHFAESLIGMGYRREQKVAAPGEFSIRGGIIDVYPLTEENPVRIELFDVEVDSLRFFNADTQRSIKNLNKISLIPATDFLVTKEQMGLAAEKLKKALSKNLTALTDNEAKQKLSKQLNSIIKGLETGELTDDLVKFRDYLYEKQSSVIDYMKNDAILVMDEYPRILEKDALLNEEEAEWITSQLSQRQILQKQTFSNDFRHEIKKKQLDILHFALFQKGMGGLRFDAIHPFQYRSMQQFFGQMHLLKTEMDRWEKLGYTVIVMTVDEERADKVNRTLLDFEIPSILVGNDEIQEQKIQVISSTVQNGFELPSEKLAVLTEKELFNRVNRKKARRQNITNAERLKSYTELNPGDFVVHVNHGIGRYTGMETMEIGGVHQDYMSIVYDNESKLFIPVTQVNLLQKYVSSEGKTPKINKLGGTAWAKTKRKVASQVEDIADDLIELYAERERKTGFPFSEDNEYQHEFDAAFPYSETDDQLRSIKEVKRDMEKDKPMDRLLVGDVGYGKTEVAMRAVFKAVQDGKQVAILVPTTVLAQQHYETMLERFSDFPVEIGLMSRFRTGQQMKKLTEELRKGQVDVVVGTHRILSKDVVFQDLGLLVVDEEQRFGVKHKERLKQLKNEVDVLTLTATPIPRTLHMSMLGVRDLSVIETPPANRYPVQTYVMEMNGAVVGEAMKRELARGGQVFYLHNRVSTIDQRAEELQQLVPDARIGVAHGQMSEGQLENVLFEFIQGDYDVLVTTTIIETGIDMPNVNTLLVEDADRMGLSQLYQLRGRVGRSSRVAYAYFMHQPNKILTEVSEKRLQAIKDFTELGSGFKIAMRDLSIRGAGNLLGQQQHGFIDSVGFDLYSQMLSEAVARKRGDTTQQHTNVELDLSVDAYLPSTFIEDERQKIELYKRIREFASDQDYVELQDELIDRFGDYPQEVSDLLTVGLLKMYSDRALIETIKRDKQQVTVTFSKEGTQSLPLPEVFKALKKISLKTNMNTNERLSIDFKLPVRLMDNEWLDTLVLFSKNISEFQMNKKEVAAGKENE</sequence>
<dbReference type="SMART" id="SM00490">
    <property type="entry name" value="HELICc"/>
    <property type="match status" value="1"/>
</dbReference>
<dbReference type="CDD" id="cd17991">
    <property type="entry name" value="DEXHc_TRCF"/>
    <property type="match status" value="1"/>
</dbReference>
<comment type="subcellular location">
    <subcellularLocation>
        <location evidence="1 13">Cytoplasm</location>
    </subcellularLocation>
</comment>
<evidence type="ECO:0000256" key="11">
    <source>
        <dbReference type="ARBA" id="ARBA00061399"/>
    </source>
</evidence>
<evidence type="ECO:0000256" key="4">
    <source>
        <dbReference type="ARBA" id="ARBA00022763"/>
    </source>
</evidence>
<dbReference type="Gene3D" id="3.30.2060.10">
    <property type="entry name" value="Penicillin-binding protein 1b domain"/>
    <property type="match status" value="1"/>
</dbReference>
<accession>A0A5R9C591</accession>
<dbReference type="PROSITE" id="PS51192">
    <property type="entry name" value="HELICASE_ATP_BIND_1"/>
    <property type="match status" value="1"/>
</dbReference>
<dbReference type="GO" id="GO:0016787">
    <property type="term" value="F:hydrolase activity"/>
    <property type="evidence" value="ECO:0007669"/>
    <property type="project" value="UniProtKB-KW"/>
</dbReference>
<dbReference type="GO" id="GO:0006355">
    <property type="term" value="P:regulation of DNA-templated transcription"/>
    <property type="evidence" value="ECO:0007669"/>
    <property type="project" value="UniProtKB-UniRule"/>
</dbReference>
<feature type="domain" description="Helicase C-terminal" evidence="15">
    <location>
        <begin position="835"/>
        <end position="985"/>
    </location>
</feature>
<keyword evidence="7 13" id="KW-0067">ATP-binding</keyword>